<sequence length="240" mass="27629">MRQVFLSRPWIHHEEPGPLAAIFEKYGVRRKLPKGHLFTHGGEQGDVSYLVKGMAFFSIPDNEDRDRIFALLPPHRVIGDLDALTEFHLNIIAVTARPSEVLTVSGDLYRREVLKDPKLLYLYTRSAITKEEAHMEGLFANFTFPLEKRLIALFSAIIGTYYPLKPQDWNPLPLNLTTFEIADIVASNRSTISTIVNEWVDKGLARRDGRRLVLHGALFENDYDWTRELDQAQRRRMLGK</sequence>
<comment type="caution">
    <text evidence="1">The sequence shown here is derived from an EMBL/GenBank/DDBJ whole genome shotgun (WGS) entry which is preliminary data.</text>
</comment>
<reference evidence="1" key="1">
    <citation type="submission" date="2023-03" db="EMBL/GenBank/DDBJ databases">
        <title>Mesosutterella sp. nov. isolated from porcine feces.</title>
        <authorList>
            <person name="Yu S."/>
        </authorList>
    </citation>
    <scope>NUCLEOTIDE SEQUENCE</scope>
    <source>
        <strain evidence="1">AGMB02718</strain>
    </source>
</reference>
<dbReference type="RefSeq" id="WP_243377003.1">
    <property type="nucleotide sequence ID" value="NZ_JAKZJU020000001.1"/>
</dbReference>
<evidence type="ECO:0000313" key="1">
    <source>
        <dbReference type="EMBL" id="MDL2060186.1"/>
    </source>
</evidence>
<dbReference type="Proteomes" id="UP001165481">
    <property type="component" value="Unassembled WGS sequence"/>
</dbReference>
<protein>
    <submittedName>
        <fullName evidence="1">Crp/Fnr family transcriptional regulator</fullName>
    </submittedName>
</protein>
<dbReference type="InterPro" id="IPR018490">
    <property type="entry name" value="cNMP-bd_dom_sf"/>
</dbReference>
<dbReference type="SUPFAM" id="SSF51206">
    <property type="entry name" value="cAMP-binding domain-like"/>
    <property type="match status" value="1"/>
</dbReference>
<organism evidence="1 2">
    <name type="scientific">Mesosutterella faecium</name>
    <dbReference type="NCBI Taxonomy" id="2925194"/>
    <lineage>
        <taxon>Bacteria</taxon>
        <taxon>Pseudomonadati</taxon>
        <taxon>Pseudomonadota</taxon>
        <taxon>Betaproteobacteria</taxon>
        <taxon>Burkholderiales</taxon>
        <taxon>Sutterellaceae</taxon>
        <taxon>Mesosutterella</taxon>
    </lineage>
</organism>
<keyword evidence="2" id="KW-1185">Reference proteome</keyword>
<dbReference type="InterPro" id="IPR036390">
    <property type="entry name" value="WH_DNA-bd_sf"/>
</dbReference>
<gene>
    <name evidence="1" type="ORF">MUN46_009590</name>
</gene>
<proteinExistence type="predicted"/>
<accession>A0ABT7ISA5</accession>
<dbReference type="Gene3D" id="2.60.120.10">
    <property type="entry name" value="Jelly Rolls"/>
    <property type="match status" value="1"/>
</dbReference>
<dbReference type="SUPFAM" id="SSF46785">
    <property type="entry name" value="Winged helix' DNA-binding domain"/>
    <property type="match status" value="1"/>
</dbReference>
<dbReference type="InterPro" id="IPR014710">
    <property type="entry name" value="RmlC-like_jellyroll"/>
</dbReference>
<dbReference type="EMBL" id="JAKZJU020000001">
    <property type="protein sequence ID" value="MDL2060186.1"/>
    <property type="molecule type" value="Genomic_DNA"/>
</dbReference>
<name>A0ABT7ISA5_9BURK</name>
<evidence type="ECO:0000313" key="2">
    <source>
        <dbReference type="Proteomes" id="UP001165481"/>
    </source>
</evidence>